<dbReference type="AlphaFoldDB" id="Q5AXS5"/>
<dbReference type="InParanoid" id="Q5AXS5"/>
<dbReference type="GO" id="GO:0033768">
    <property type="term" value="C:SUMO-targeted ubiquitin ligase complex"/>
    <property type="evidence" value="ECO:0000318"/>
    <property type="project" value="GO_Central"/>
</dbReference>
<name>Q5AXS5_EMENI</name>
<evidence type="ECO:0000313" key="2">
    <source>
        <dbReference type="EMBL" id="CBF71700.1"/>
    </source>
</evidence>
<dbReference type="STRING" id="227321.Q5AXS5"/>
<dbReference type="InterPro" id="IPR038886">
    <property type="entry name" value="E3_SLX5/Rfp1"/>
</dbReference>
<sequence length="273" mass="30730">MSSDSGVQFIARRRKRPRREPSGSPNAQSSNTTPGPAHVLNMPSTRFPRDGFDYRRPVTSSAPPDDDSEVIDLTNEPDSPELPRRHLPESSSRRHRPRPPRFGRNIMTEFVDLAEEEDDPDPPSSPEVQFVSSTTRQPPPPQTQRPASLLASNFWSILPLPHTLFRPTNEGGYRRSWQTRTHFSPEINLWLGDGPGADLMTTPEVNWDLAVPPGFERQRERPRDAYKPPSPPPEGFTRSATEEDVAVCPNCDEELGVGDTLKQQIWISKQCGH</sequence>
<feature type="compositionally biased region" description="Basic and acidic residues" evidence="1">
    <location>
        <begin position="216"/>
        <end position="226"/>
    </location>
</feature>
<dbReference type="PANTHER" id="PTHR28042">
    <property type="entry name" value="E3 UBIQUITIN-PROTEIN LIGASE COMPLEX SLX5-SLX8 SUBUNIT SLX5"/>
    <property type="match status" value="1"/>
</dbReference>
<feature type="compositionally biased region" description="Basic and acidic residues" evidence="1">
    <location>
        <begin position="81"/>
        <end position="92"/>
    </location>
</feature>
<feature type="region of interest" description="Disordered" evidence="1">
    <location>
        <begin position="1"/>
        <end position="146"/>
    </location>
</feature>
<feature type="compositionally biased region" description="Basic and acidic residues" evidence="1">
    <location>
        <begin position="47"/>
        <end position="56"/>
    </location>
</feature>
<feature type="region of interest" description="Disordered" evidence="1">
    <location>
        <begin position="216"/>
        <end position="241"/>
    </location>
</feature>
<keyword evidence="3" id="KW-1185">Reference proteome</keyword>
<dbReference type="PANTHER" id="PTHR28042:SF1">
    <property type="entry name" value="E3 UBIQUITIN-PROTEIN LIGASE COMPLEX SLX5-SLX8 SUBUNIT SLX5"/>
    <property type="match status" value="1"/>
</dbReference>
<reference evidence="3" key="1">
    <citation type="journal article" date="2005" name="Nature">
        <title>Sequencing of Aspergillus nidulans and comparative analysis with A. fumigatus and A. oryzae.</title>
        <authorList>
            <person name="Galagan J.E."/>
            <person name="Calvo S.E."/>
            <person name="Cuomo C."/>
            <person name="Ma L.J."/>
            <person name="Wortman J.R."/>
            <person name="Batzoglou S."/>
            <person name="Lee S.I."/>
            <person name="Basturkmen M."/>
            <person name="Spevak C.C."/>
            <person name="Clutterbuck J."/>
            <person name="Kapitonov V."/>
            <person name="Jurka J."/>
            <person name="Scazzocchio C."/>
            <person name="Farman M."/>
            <person name="Butler J."/>
            <person name="Purcell S."/>
            <person name="Harris S."/>
            <person name="Braus G.H."/>
            <person name="Draht O."/>
            <person name="Busch S."/>
            <person name="D'Enfert C."/>
            <person name="Bouchier C."/>
            <person name="Goldman G.H."/>
            <person name="Bell-Pedersen D."/>
            <person name="Griffiths-Jones S."/>
            <person name="Doonan J.H."/>
            <person name="Yu J."/>
            <person name="Vienken K."/>
            <person name="Pain A."/>
            <person name="Freitag M."/>
            <person name="Selker E.U."/>
            <person name="Archer D.B."/>
            <person name="Penalva M.A."/>
            <person name="Oakley B.R."/>
            <person name="Momany M."/>
            <person name="Tanaka T."/>
            <person name="Kumagai T."/>
            <person name="Asai K."/>
            <person name="Machida M."/>
            <person name="Nierman W.C."/>
            <person name="Denning D.W."/>
            <person name="Caddick M."/>
            <person name="Hynes M."/>
            <person name="Paoletti M."/>
            <person name="Fischer R."/>
            <person name="Miller B."/>
            <person name="Dyer P."/>
            <person name="Sachs M.S."/>
            <person name="Osmani S.A."/>
            <person name="Birren B.W."/>
        </authorList>
    </citation>
    <scope>NUCLEOTIDE SEQUENCE [LARGE SCALE GENOMIC DNA]</scope>
    <source>
        <strain evidence="3">FGSC A4 / ATCC 38163 / CBS 112.46 / NRRL 194 / M139</strain>
    </source>
</reference>
<dbReference type="GeneID" id="2870619"/>
<dbReference type="eggNOG" id="ENOG502SDJU">
    <property type="taxonomic scope" value="Eukaryota"/>
</dbReference>
<accession>Q5AXS5</accession>
<reference evidence="3" key="2">
    <citation type="journal article" date="2009" name="Fungal Genet. Biol.">
        <title>The 2008 update of the Aspergillus nidulans genome annotation: a community effort.</title>
        <authorList>
            <person name="Wortman J.R."/>
            <person name="Gilsenan J.M."/>
            <person name="Joardar V."/>
            <person name="Deegan J."/>
            <person name="Clutterbuck J."/>
            <person name="Andersen M.R."/>
            <person name="Archer D."/>
            <person name="Bencina M."/>
            <person name="Braus G."/>
            <person name="Coutinho P."/>
            <person name="von Dohren H."/>
            <person name="Doonan J."/>
            <person name="Driessen A.J."/>
            <person name="Durek P."/>
            <person name="Espeso E."/>
            <person name="Fekete E."/>
            <person name="Flipphi M."/>
            <person name="Estrada C.G."/>
            <person name="Geysens S."/>
            <person name="Goldman G."/>
            <person name="de Groot P.W."/>
            <person name="Hansen K."/>
            <person name="Harris S.D."/>
            <person name="Heinekamp T."/>
            <person name="Helmstaedt K."/>
            <person name="Henrissat B."/>
            <person name="Hofmann G."/>
            <person name="Homan T."/>
            <person name="Horio T."/>
            <person name="Horiuchi H."/>
            <person name="James S."/>
            <person name="Jones M."/>
            <person name="Karaffa L."/>
            <person name="Karanyi Z."/>
            <person name="Kato M."/>
            <person name="Keller N."/>
            <person name="Kelly D.E."/>
            <person name="Kiel J.A."/>
            <person name="Kim J.M."/>
            <person name="van der Klei I.J."/>
            <person name="Klis F.M."/>
            <person name="Kovalchuk A."/>
            <person name="Krasevec N."/>
            <person name="Kubicek C.P."/>
            <person name="Liu B."/>
            <person name="Maccabe A."/>
            <person name="Meyer V."/>
            <person name="Mirabito P."/>
            <person name="Miskei M."/>
            <person name="Mos M."/>
            <person name="Mullins J."/>
            <person name="Nelson D.R."/>
            <person name="Nielsen J."/>
            <person name="Oakley B.R."/>
            <person name="Osmani S.A."/>
            <person name="Pakula T."/>
            <person name="Paszewski A."/>
            <person name="Paulsen I."/>
            <person name="Pilsyk S."/>
            <person name="Pocsi I."/>
            <person name="Punt P.J."/>
            <person name="Ram A.F."/>
            <person name="Ren Q."/>
            <person name="Robellet X."/>
            <person name="Robson G."/>
            <person name="Seiboth B."/>
            <person name="van Solingen P."/>
            <person name="Specht T."/>
            <person name="Sun J."/>
            <person name="Taheri-Talesh N."/>
            <person name="Takeshita N."/>
            <person name="Ussery D."/>
            <person name="vanKuyk P.A."/>
            <person name="Visser H."/>
            <person name="van de Vondervoort P.J."/>
            <person name="de Vries R.P."/>
            <person name="Walton J."/>
            <person name="Xiang X."/>
            <person name="Xiong Y."/>
            <person name="Zeng A.P."/>
            <person name="Brandt B.W."/>
            <person name="Cornell M.J."/>
            <person name="van den Hondel C.A."/>
            <person name="Visser J."/>
            <person name="Oliver S.G."/>
            <person name="Turner G."/>
        </authorList>
    </citation>
    <scope>GENOME REANNOTATION</scope>
    <source>
        <strain evidence="3">FGSC A4 / ATCC 38163 / CBS 112.46 / NRRL 194 / M139</strain>
    </source>
</reference>
<protein>
    <submittedName>
        <fullName evidence="2">RING finger domain protein, putative (AFU_orthologue AFUA_5G13500)</fullName>
    </submittedName>
</protein>
<feature type="compositionally biased region" description="Polar residues" evidence="1">
    <location>
        <begin position="23"/>
        <end position="34"/>
    </location>
</feature>
<dbReference type="HOGENOM" id="CLU_043321_1_0_1"/>
<dbReference type="VEuPathDB" id="FungiDB:AN6905"/>
<feature type="compositionally biased region" description="Acidic residues" evidence="1">
    <location>
        <begin position="112"/>
        <end position="121"/>
    </location>
</feature>
<gene>
    <name evidence="2" type="ORF">ANIA_06905</name>
</gene>
<dbReference type="EMBL" id="BN001301">
    <property type="protein sequence ID" value="CBF71700.1"/>
    <property type="molecule type" value="Genomic_DNA"/>
</dbReference>
<proteinExistence type="predicted"/>
<dbReference type="KEGG" id="ani:ANIA_06905"/>
<dbReference type="Proteomes" id="UP000000560">
    <property type="component" value="Chromosome I"/>
</dbReference>
<dbReference type="RefSeq" id="XP_664509.1">
    <property type="nucleotide sequence ID" value="XM_659417.2"/>
</dbReference>
<evidence type="ECO:0000256" key="1">
    <source>
        <dbReference type="SAM" id="MobiDB-lite"/>
    </source>
</evidence>
<dbReference type="OMA" id="KPFSKCQ"/>
<dbReference type="OrthoDB" id="2398441at2759"/>
<accession>C8V2Y2</accession>
<evidence type="ECO:0000313" key="3">
    <source>
        <dbReference type="Proteomes" id="UP000000560"/>
    </source>
</evidence>
<organism evidence="2 3">
    <name type="scientific">Emericella nidulans (strain FGSC A4 / ATCC 38163 / CBS 112.46 / NRRL 194 / M139)</name>
    <name type="common">Aspergillus nidulans</name>
    <dbReference type="NCBI Taxonomy" id="227321"/>
    <lineage>
        <taxon>Eukaryota</taxon>
        <taxon>Fungi</taxon>
        <taxon>Dikarya</taxon>
        <taxon>Ascomycota</taxon>
        <taxon>Pezizomycotina</taxon>
        <taxon>Eurotiomycetes</taxon>
        <taxon>Eurotiomycetidae</taxon>
        <taxon>Eurotiales</taxon>
        <taxon>Aspergillaceae</taxon>
        <taxon>Aspergillus</taxon>
        <taxon>Aspergillus subgen. Nidulantes</taxon>
    </lineage>
</organism>